<keyword evidence="2" id="KW-1185">Reference proteome</keyword>
<organism evidence="1 2">
    <name type="scientific">Lacticaseibacillus saniviri JCM 17471 = DSM 24301</name>
    <dbReference type="NCBI Taxonomy" id="1293598"/>
    <lineage>
        <taxon>Bacteria</taxon>
        <taxon>Bacillati</taxon>
        <taxon>Bacillota</taxon>
        <taxon>Bacilli</taxon>
        <taxon>Lactobacillales</taxon>
        <taxon>Lactobacillaceae</taxon>
        <taxon>Lacticaseibacillus</taxon>
    </lineage>
</organism>
<gene>
    <name evidence="1" type="ORF">IV56_GL002389</name>
</gene>
<accession>A0A0R2MTE8</accession>
<dbReference type="EMBL" id="JQCE01000064">
    <property type="protein sequence ID" value="KRO15618.1"/>
    <property type="molecule type" value="Genomic_DNA"/>
</dbReference>
<dbReference type="Gene3D" id="3.90.1150.200">
    <property type="match status" value="1"/>
</dbReference>
<proteinExistence type="predicted"/>
<reference evidence="1 2" key="1">
    <citation type="journal article" date="2015" name="Genome Announc.">
        <title>Expanding the biotechnology potential of lactobacilli through comparative genomics of 213 strains and associated genera.</title>
        <authorList>
            <person name="Sun Z."/>
            <person name="Harris H.M."/>
            <person name="McCann A."/>
            <person name="Guo C."/>
            <person name="Argimon S."/>
            <person name="Zhang W."/>
            <person name="Yang X."/>
            <person name="Jeffery I.B."/>
            <person name="Cooney J.C."/>
            <person name="Kagawa T.F."/>
            <person name="Liu W."/>
            <person name="Song Y."/>
            <person name="Salvetti E."/>
            <person name="Wrobel A."/>
            <person name="Rasinkangas P."/>
            <person name="Parkhill J."/>
            <person name="Rea M.C."/>
            <person name="O'Sullivan O."/>
            <person name="Ritari J."/>
            <person name="Douillard F.P."/>
            <person name="Paul Ross R."/>
            <person name="Yang R."/>
            <person name="Briner A.E."/>
            <person name="Felis G.E."/>
            <person name="de Vos W.M."/>
            <person name="Barrangou R."/>
            <person name="Klaenhammer T.R."/>
            <person name="Caufield P.W."/>
            <person name="Cui Y."/>
            <person name="Zhang H."/>
            <person name="O'Toole P.W."/>
        </authorList>
    </citation>
    <scope>NUCLEOTIDE SEQUENCE [LARGE SCALE GENOMIC DNA]</scope>
    <source>
        <strain evidence="1 2">DSM 24301</strain>
    </source>
</reference>
<comment type="caution">
    <text evidence="1">The sequence shown here is derived from an EMBL/GenBank/DDBJ whole genome shotgun (WGS) entry which is preliminary data.</text>
</comment>
<dbReference type="PATRIC" id="fig|1293598.4.peg.2490"/>
<name>A0A0R2MTE8_9LACO</name>
<dbReference type="SUPFAM" id="SSF159888">
    <property type="entry name" value="YdhG-like"/>
    <property type="match status" value="1"/>
</dbReference>
<evidence type="ECO:0000313" key="2">
    <source>
        <dbReference type="Proteomes" id="UP000050969"/>
    </source>
</evidence>
<sequence length="152" mass="17665">MCQNGYRFDTTFFVFPSLLIAHTRIVQNNVSRETRKHDPLGEFDYNETKSLRRQAWTMAKYNTLDEFMTSIDDPAHVQKLAALIQWALDRFPTLLLRIAWNQPMLTDHGTFIIGFSAATNHISIAVEDKTLDLYRDTITQAGYKSSKRLFQM</sequence>
<dbReference type="Proteomes" id="UP000050969">
    <property type="component" value="Unassembled WGS sequence"/>
</dbReference>
<protein>
    <recommendedName>
        <fullName evidence="3">YdhG-like domain-containing protein</fullName>
    </recommendedName>
</protein>
<evidence type="ECO:0008006" key="3">
    <source>
        <dbReference type="Google" id="ProtNLM"/>
    </source>
</evidence>
<evidence type="ECO:0000313" key="1">
    <source>
        <dbReference type="EMBL" id="KRO15618.1"/>
    </source>
</evidence>
<dbReference type="STRING" id="1293598.IV56_GL002389"/>
<dbReference type="AlphaFoldDB" id="A0A0R2MTE8"/>